<comment type="caution">
    <text evidence="3">The sequence shown here is derived from an EMBL/GenBank/DDBJ whole genome shotgun (WGS) entry which is preliminary data.</text>
</comment>
<keyword evidence="4" id="KW-1185">Reference proteome</keyword>
<evidence type="ECO:0000313" key="3">
    <source>
        <dbReference type="EMBL" id="GAA4677631.1"/>
    </source>
</evidence>
<dbReference type="Proteomes" id="UP001500325">
    <property type="component" value="Unassembled WGS sequence"/>
</dbReference>
<proteinExistence type="predicted"/>
<dbReference type="EMBL" id="BAABIC010000002">
    <property type="protein sequence ID" value="GAA4677631.1"/>
    <property type="molecule type" value="Genomic_DNA"/>
</dbReference>
<gene>
    <name evidence="3" type="ORF">GCM10023215_07980</name>
</gene>
<dbReference type="SUPFAM" id="SSF50118">
    <property type="entry name" value="Cell growth inhibitor/plasmid maintenance toxic component"/>
    <property type="match status" value="1"/>
</dbReference>
<feature type="region of interest" description="Disordered" evidence="1">
    <location>
        <begin position="1"/>
        <end position="62"/>
    </location>
</feature>
<organism evidence="3 4">
    <name type="scientific">Pseudonocardia yuanmonensis</name>
    <dbReference type="NCBI Taxonomy" id="1095914"/>
    <lineage>
        <taxon>Bacteria</taxon>
        <taxon>Bacillati</taxon>
        <taxon>Actinomycetota</taxon>
        <taxon>Actinomycetes</taxon>
        <taxon>Pseudonocardiales</taxon>
        <taxon>Pseudonocardiaceae</taxon>
        <taxon>Pseudonocardia</taxon>
    </lineage>
</organism>
<name>A0ABP8W306_9PSEU</name>
<dbReference type="Pfam" id="PF08940">
    <property type="entry name" value="DUF1918"/>
    <property type="match status" value="1"/>
</dbReference>
<accession>A0ABP8W306</accession>
<evidence type="ECO:0000313" key="4">
    <source>
        <dbReference type="Proteomes" id="UP001500325"/>
    </source>
</evidence>
<dbReference type="InterPro" id="IPR015035">
    <property type="entry name" value="DUF1918"/>
</dbReference>
<feature type="domain" description="DUF1918" evidence="2">
    <location>
        <begin position="8"/>
        <end position="47"/>
    </location>
</feature>
<sequence length="62" mass="6818">MVPPGPHESHGRRGQVVGPAHPDGSPPYRVHWLDDDESLVFPPPDAHLERHPHHPVEGATGR</sequence>
<evidence type="ECO:0000256" key="1">
    <source>
        <dbReference type="SAM" id="MobiDB-lite"/>
    </source>
</evidence>
<evidence type="ECO:0000259" key="2">
    <source>
        <dbReference type="Pfam" id="PF08940"/>
    </source>
</evidence>
<protein>
    <recommendedName>
        <fullName evidence="2">DUF1918 domain-containing protein</fullName>
    </recommendedName>
</protein>
<dbReference type="Gene3D" id="2.30.30.440">
    <property type="entry name" value="Domain of unknown function DUF1918"/>
    <property type="match status" value="1"/>
</dbReference>
<reference evidence="4" key="1">
    <citation type="journal article" date="2019" name="Int. J. Syst. Evol. Microbiol.">
        <title>The Global Catalogue of Microorganisms (GCM) 10K type strain sequencing project: providing services to taxonomists for standard genome sequencing and annotation.</title>
        <authorList>
            <consortium name="The Broad Institute Genomics Platform"/>
            <consortium name="The Broad Institute Genome Sequencing Center for Infectious Disease"/>
            <person name="Wu L."/>
            <person name="Ma J."/>
        </authorList>
    </citation>
    <scope>NUCLEOTIDE SEQUENCE [LARGE SCALE GENOMIC DNA]</scope>
    <source>
        <strain evidence="4">JCM 18055</strain>
    </source>
</reference>